<dbReference type="EnsemblMetazoa" id="HelroT172721">
    <property type="protein sequence ID" value="HelroP172721"/>
    <property type="gene ID" value="HelroG172721"/>
</dbReference>
<protein>
    <submittedName>
        <fullName evidence="1 2">Uncharacterized protein</fullName>
    </submittedName>
</protein>
<sequence length="189" mass="21044">MPSTGSAIAAYGGKENKNADWILAYWDKIKLMIGVKRKALIADITKPINKRGMYDGIKRAISPIPAKSVSVMSKTGMTIIDRAMQMQRGRNTFFVLYAVANVVTDTAFNSILELPAMVELDYVPTEEKLSKAIDRLISEKLLKMMATMVYATAIEESLSLVLLVKCLLVYSSLFHTFLWTPNAVSELEN</sequence>
<dbReference type="RefSeq" id="XP_009017624.1">
    <property type="nucleotide sequence ID" value="XM_009019376.1"/>
</dbReference>
<evidence type="ECO:0000313" key="1">
    <source>
        <dbReference type="EMBL" id="ESO04355.1"/>
    </source>
</evidence>
<proteinExistence type="predicted"/>
<dbReference type="EMBL" id="AMQM01004323">
    <property type="status" value="NOT_ANNOTATED_CDS"/>
    <property type="molecule type" value="Genomic_DNA"/>
</dbReference>
<reference evidence="2" key="3">
    <citation type="submission" date="2015-06" db="UniProtKB">
        <authorList>
            <consortium name="EnsemblMetazoa"/>
        </authorList>
    </citation>
    <scope>IDENTIFICATION</scope>
</reference>
<dbReference type="HOGENOM" id="CLU_1435887_0_0_1"/>
<evidence type="ECO:0000313" key="3">
    <source>
        <dbReference type="Proteomes" id="UP000015101"/>
    </source>
</evidence>
<accession>T1F5U7</accession>
<evidence type="ECO:0000313" key="2">
    <source>
        <dbReference type="EnsemblMetazoa" id="HelroP172721"/>
    </source>
</evidence>
<dbReference type="KEGG" id="hro:HELRODRAFT_172721"/>
<dbReference type="Proteomes" id="UP000015101">
    <property type="component" value="Unassembled WGS sequence"/>
</dbReference>
<dbReference type="CTD" id="20204196"/>
<dbReference type="GeneID" id="20204196"/>
<name>T1F5U7_HELRO</name>
<dbReference type="InParanoid" id="T1F5U7"/>
<keyword evidence="3" id="KW-1185">Reference proteome</keyword>
<dbReference type="AlphaFoldDB" id="T1F5U7"/>
<reference evidence="1 3" key="2">
    <citation type="journal article" date="2013" name="Nature">
        <title>Insights into bilaterian evolution from three spiralian genomes.</title>
        <authorList>
            <person name="Simakov O."/>
            <person name="Marletaz F."/>
            <person name="Cho S.J."/>
            <person name="Edsinger-Gonzales E."/>
            <person name="Havlak P."/>
            <person name="Hellsten U."/>
            <person name="Kuo D.H."/>
            <person name="Larsson T."/>
            <person name="Lv J."/>
            <person name="Arendt D."/>
            <person name="Savage R."/>
            <person name="Osoegawa K."/>
            <person name="de Jong P."/>
            <person name="Grimwood J."/>
            <person name="Chapman J.A."/>
            <person name="Shapiro H."/>
            <person name="Aerts A."/>
            <person name="Otillar R.P."/>
            <person name="Terry A.Y."/>
            <person name="Boore J.L."/>
            <person name="Grigoriev I.V."/>
            <person name="Lindberg D.R."/>
            <person name="Seaver E.C."/>
            <person name="Weisblat D.A."/>
            <person name="Putnam N.H."/>
            <person name="Rokhsar D.S."/>
        </authorList>
    </citation>
    <scope>NUCLEOTIDE SEQUENCE</scope>
</reference>
<organism evidence="2 3">
    <name type="scientific">Helobdella robusta</name>
    <name type="common">Californian leech</name>
    <dbReference type="NCBI Taxonomy" id="6412"/>
    <lineage>
        <taxon>Eukaryota</taxon>
        <taxon>Metazoa</taxon>
        <taxon>Spiralia</taxon>
        <taxon>Lophotrochozoa</taxon>
        <taxon>Annelida</taxon>
        <taxon>Clitellata</taxon>
        <taxon>Hirudinea</taxon>
        <taxon>Rhynchobdellida</taxon>
        <taxon>Glossiphoniidae</taxon>
        <taxon>Helobdella</taxon>
    </lineage>
</organism>
<reference evidence="3" key="1">
    <citation type="submission" date="2012-12" db="EMBL/GenBank/DDBJ databases">
        <authorList>
            <person name="Hellsten U."/>
            <person name="Grimwood J."/>
            <person name="Chapman J.A."/>
            <person name="Shapiro H."/>
            <person name="Aerts A."/>
            <person name="Otillar R.P."/>
            <person name="Terry A.Y."/>
            <person name="Boore J.L."/>
            <person name="Simakov O."/>
            <person name="Marletaz F."/>
            <person name="Cho S.-J."/>
            <person name="Edsinger-Gonzales E."/>
            <person name="Havlak P."/>
            <person name="Kuo D.-H."/>
            <person name="Larsson T."/>
            <person name="Lv J."/>
            <person name="Arendt D."/>
            <person name="Savage R."/>
            <person name="Osoegawa K."/>
            <person name="de Jong P."/>
            <person name="Lindberg D.R."/>
            <person name="Seaver E.C."/>
            <person name="Weisblat D.A."/>
            <person name="Putnam N.H."/>
            <person name="Grigoriev I.V."/>
            <person name="Rokhsar D.S."/>
        </authorList>
    </citation>
    <scope>NUCLEOTIDE SEQUENCE</scope>
</reference>
<dbReference type="EMBL" id="KB096502">
    <property type="protein sequence ID" value="ESO04355.1"/>
    <property type="molecule type" value="Genomic_DNA"/>
</dbReference>
<gene>
    <name evidence="2" type="primary">20204196</name>
    <name evidence="1" type="ORF">HELRODRAFT_172721</name>
</gene>